<gene>
    <name evidence="4" type="ORF">SASPL_129732</name>
</gene>
<feature type="domain" description="DUF3444" evidence="2">
    <location>
        <begin position="290"/>
        <end position="494"/>
    </location>
</feature>
<accession>A0A8X8XGM7</accession>
<feature type="domain" description="Zinc beta-ribbon" evidence="3">
    <location>
        <begin position="52"/>
        <end position="85"/>
    </location>
</feature>
<dbReference type="InterPro" id="IPR056988">
    <property type="entry name" value="Zn_ribbon_pln"/>
</dbReference>
<dbReference type="PANTHER" id="PTHR45089">
    <property type="entry name" value="DNAJ HEAT SHOCK AMINO-TERMINAL DOMAIN PROTEIN-RELATED"/>
    <property type="match status" value="1"/>
</dbReference>
<reference evidence="4" key="2">
    <citation type="submission" date="2020-08" db="EMBL/GenBank/DDBJ databases">
        <title>Plant Genome Project.</title>
        <authorList>
            <person name="Zhang R.-G."/>
        </authorList>
    </citation>
    <scope>NUCLEOTIDE SEQUENCE</scope>
    <source>
        <strain evidence="4">Huo1</strain>
        <tissue evidence="4">Leaf</tissue>
    </source>
</reference>
<dbReference type="PANTHER" id="PTHR45089:SF57">
    <property type="entry name" value="DNAJ HEAT SHOCK N-TERMINAL DOMAIN-CONTAINING PROTEIN"/>
    <property type="match status" value="1"/>
</dbReference>
<dbReference type="EMBL" id="PNBA02000010">
    <property type="protein sequence ID" value="KAG6411648.1"/>
    <property type="molecule type" value="Genomic_DNA"/>
</dbReference>
<evidence type="ECO:0008006" key="6">
    <source>
        <dbReference type="Google" id="ProtNLM"/>
    </source>
</evidence>
<feature type="compositionally biased region" description="Basic and acidic residues" evidence="1">
    <location>
        <begin position="242"/>
        <end position="262"/>
    </location>
</feature>
<dbReference type="Pfam" id="PF11926">
    <property type="entry name" value="DUF3444"/>
    <property type="match status" value="1"/>
</dbReference>
<proteinExistence type="predicted"/>
<evidence type="ECO:0000313" key="5">
    <source>
        <dbReference type="Proteomes" id="UP000298416"/>
    </source>
</evidence>
<feature type="region of interest" description="Disordered" evidence="1">
    <location>
        <begin position="208"/>
        <end position="262"/>
    </location>
</feature>
<keyword evidence="5" id="KW-1185">Reference proteome</keyword>
<comment type="caution">
    <text evidence="4">The sequence shown here is derived from an EMBL/GenBank/DDBJ whole genome shotgun (WGS) entry which is preliminary data.</text>
</comment>
<reference evidence="4" key="1">
    <citation type="submission" date="2018-01" db="EMBL/GenBank/DDBJ databases">
        <authorList>
            <person name="Mao J.F."/>
        </authorList>
    </citation>
    <scope>NUCLEOTIDE SEQUENCE</scope>
    <source>
        <strain evidence="4">Huo1</strain>
        <tissue evidence="4">Leaf</tissue>
    </source>
</reference>
<sequence length="510" mass="57696">MNVWSGTTTNHPNHQINRSFQVNNQYGAQKRNASDGSSSLNRDQNTDSTSVFWTQCPFCKVNYAYLRQYINRCLQCIKCHKSFDAYEMTAPRVSSTNLGNQGSQHVPSKPDIHQVDSSQETIPANCENGVQNIEVSSVSGSQGDVSMKSVQLEVGVRKGGRSESTAENLKTGTIGKKRGRKLVIEYSDDSDTELENVSYKKADEDYLSIPRKRAQTSNEEDVQKHKDGNQNSFPSVLTSSKFENKETGADRPEKSLKEKNKSVDKEADLVEIESSDIDLSSSNDSDTGYFECPDPEFYNFEGLRDESLFCARQFWACYDTFDSMPRFYARVRKVCYSPFKLHITWLEAVLIHDSCKRWVETELPVGCGSFKLGKRDTISECLSLSHQVHCRKGKKKGSFFVYPREGEVWALFRDWDISWSSNPENHKEFRYEIVEVLSDFAEGIGIKVAYLEKVSGFVSLFKRADQSETNSFLIGLTELYRFSHCVPSFKLSGMESEGVPIGSFELDPGS</sequence>
<dbReference type="Proteomes" id="UP000298416">
    <property type="component" value="Unassembled WGS sequence"/>
</dbReference>
<organism evidence="4">
    <name type="scientific">Salvia splendens</name>
    <name type="common">Scarlet sage</name>
    <dbReference type="NCBI Taxonomy" id="180675"/>
    <lineage>
        <taxon>Eukaryota</taxon>
        <taxon>Viridiplantae</taxon>
        <taxon>Streptophyta</taxon>
        <taxon>Embryophyta</taxon>
        <taxon>Tracheophyta</taxon>
        <taxon>Spermatophyta</taxon>
        <taxon>Magnoliopsida</taxon>
        <taxon>eudicotyledons</taxon>
        <taxon>Gunneridae</taxon>
        <taxon>Pentapetalae</taxon>
        <taxon>asterids</taxon>
        <taxon>lamiids</taxon>
        <taxon>Lamiales</taxon>
        <taxon>Lamiaceae</taxon>
        <taxon>Nepetoideae</taxon>
        <taxon>Mentheae</taxon>
        <taxon>Salviinae</taxon>
        <taxon>Salvia</taxon>
        <taxon>Salvia subgen. Calosphace</taxon>
        <taxon>core Calosphace</taxon>
    </lineage>
</organism>
<name>A0A8X8XGM7_SALSN</name>
<dbReference type="InterPro" id="IPR024593">
    <property type="entry name" value="DUF3444"/>
</dbReference>
<evidence type="ECO:0000256" key="1">
    <source>
        <dbReference type="SAM" id="MobiDB-lite"/>
    </source>
</evidence>
<evidence type="ECO:0000313" key="4">
    <source>
        <dbReference type="EMBL" id="KAG6411648.1"/>
    </source>
</evidence>
<feature type="compositionally biased region" description="Polar residues" evidence="1">
    <location>
        <begin position="229"/>
        <end position="241"/>
    </location>
</feature>
<dbReference type="Pfam" id="PF23551">
    <property type="entry name" value="Zn_ribbon_20"/>
    <property type="match status" value="1"/>
</dbReference>
<dbReference type="AlphaFoldDB" id="A0A8X8XGM7"/>
<evidence type="ECO:0000259" key="2">
    <source>
        <dbReference type="Pfam" id="PF11926"/>
    </source>
</evidence>
<evidence type="ECO:0000259" key="3">
    <source>
        <dbReference type="Pfam" id="PF23551"/>
    </source>
</evidence>
<protein>
    <recommendedName>
        <fullName evidence="6">DUF3444 domain-containing protein</fullName>
    </recommendedName>
</protein>